<evidence type="ECO:0000313" key="11">
    <source>
        <dbReference type="EMBL" id="MFC4822573.1"/>
    </source>
</evidence>
<accession>A0ABV9QYY2</accession>
<reference evidence="12" key="1">
    <citation type="journal article" date="2019" name="Int. J. Syst. Evol. Microbiol.">
        <title>The Global Catalogue of Microorganisms (GCM) 10K type strain sequencing project: providing services to taxonomists for standard genome sequencing and annotation.</title>
        <authorList>
            <consortium name="The Broad Institute Genomics Platform"/>
            <consortium name="The Broad Institute Genome Sequencing Center for Infectious Disease"/>
            <person name="Wu L."/>
            <person name="Ma J."/>
        </authorList>
    </citation>
    <scope>NUCLEOTIDE SEQUENCE [LARGE SCALE GENOMIC DNA]</scope>
    <source>
        <strain evidence="12">CCUG 30340</strain>
    </source>
</reference>
<comment type="function">
    <text evidence="4">Responsible for synthesis of pseudouridine from uracil-65 in transfer RNAs.</text>
</comment>
<dbReference type="InterPro" id="IPR006224">
    <property type="entry name" value="PsdUridine_synth_RluA-like_CS"/>
</dbReference>
<evidence type="ECO:0000256" key="1">
    <source>
        <dbReference type="ARBA" id="ARBA00022694"/>
    </source>
</evidence>
<organism evidence="11 12">
    <name type="scientific">Dokdonella ginsengisoli</name>
    <dbReference type="NCBI Taxonomy" id="363846"/>
    <lineage>
        <taxon>Bacteria</taxon>
        <taxon>Pseudomonadati</taxon>
        <taxon>Pseudomonadota</taxon>
        <taxon>Gammaproteobacteria</taxon>
        <taxon>Lysobacterales</taxon>
        <taxon>Rhodanobacteraceae</taxon>
        <taxon>Dokdonella</taxon>
    </lineage>
</organism>
<evidence type="ECO:0000256" key="4">
    <source>
        <dbReference type="ARBA" id="ARBA00037670"/>
    </source>
</evidence>
<evidence type="ECO:0000259" key="10">
    <source>
        <dbReference type="Pfam" id="PF00849"/>
    </source>
</evidence>
<dbReference type="Pfam" id="PF00849">
    <property type="entry name" value="PseudoU_synth_2"/>
    <property type="match status" value="1"/>
</dbReference>
<dbReference type="InterPro" id="IPR020103">
    <property type="entry name" value="PsdUridine_synth_cat_dom_sf"/>
</dbReference>
<comment type="caution">
    <text evidence="11">The sequence shown here is derived from an EMBL/GenBank/DDBJ whole genome shotgun (WGS) entry which is preliminary data.</text>
</comment>
<keyword evidence="1" id="KW-0819">tRNA processing</keyword>
<protein>
    <recommendedName>
        <fullName evidence="6">tRNA pseudouridine synthase C</fullName>
        <ecNumber evidence="5">5.4.99.26</ecNumber>
    </recommendedName>
    <alternativeName>
        <fullName evidence="8">tRNA pseudouridine(65) synthase</fullName>
    </alternativeName>
    <alternativeName>
        <fullName evidence="9">tRNA pseudouridylate synthase C</fullName>
    </alternativeName>
    <alternativeName>
        <fullName evidence="7">tRNA-uridine isomerase C</fullName>
    </alternativeName>
</protein>
<dbReference type="Proteomes" id="UP001595886">
    <property type="component" value="Unassembled WGS sequence"/>
</dbReference>
<dbReference type="InterPro" id="IPR050188">
    <property type="entry name" value="RluA_PseudoU_synthase"/>
</dbReference>
<keyword evidence="12" id="KW-1185">Reference proteome</keyword>
<evidence type="ECO:0000256" key="3">
    <source>
        <dbReference type="ARBA" id="ARBA00036607"/>
    </source>
</evidence>
<dbReference type="EMBL" id="JBHSHD010000019">
    <property type="protein sequence ID" value="MFC4822573.1"/>
    <property type="molecule type" value="Genomic_DNA"/>
</dbReference>
<gene>
    <name evidence="11" type="ORF">ACFO6Q_19805</name>
</gene>
<evidence type="ECO:0000256" key="2">
    <source>
        <dbReference type="ARBA" id="ARBA00023235"/>
    </source>
</evidence>
<dbReference type="EC" id="5.4.99.26" evidence="5"/>
<evidence type="ECO:0000256" key="7">
    <source>
        <dbReference type="ARBA" id="ARBA00041803"/>
    </source>
</evidence>
<dbReference type="PANTHER" id="PTHR21600">
    <property type="entry name" value="MITOCHONDRIAL RNA PSEUDOURIDINE SYNTHASE"/>
    <property type="match status" value="1"/>
</dbReference>
<evidence type="ECO:0000256" key="8">
    <source>
        <dbReference type="ARBA" id="ARBA00041975"/>
    </source>
</evidence>
<sequence length="253" mass="28497">MSVPAPLQLLHLDEHLVAVNKPHSLAVHRSRLVGEDEDYLIDRLRLQVDGRLHAVHRLDRATSGVLLVARSQEIAAELGRQLMARTVGKSYLAVVRGWPAEQGEIDYPLSGSSLRGEAKPALTRWRRLATVEVPIASGRYAQQRYALLEVQPQTGRYRQIRRHFHHVSHHLLGDTSHGRGDHNRLIRQHYGVHRLLLHAWRLEVVHPATQAPLRFEAPLDDSWQRLLGTFGWSGALPADDVALRHPAAAAAHE</sequence>
<dbReference type="PROSITE" id="PS01129">
    <property type="entry name" value="PSI_RLU"/>
    <property type="match status" value="1"/>
</dbReference>
<dbReference type="RefSeq" id="WP_380022929.1">
    <property type="nucleotide sequence ID" value="NZ_JBHSHD010000019.1"/>
</dbReference>
<comment type="catalytic activity">
    <reaction evidence="3">
        <text>uridine(65) in tRNA = pseudouridine(65) in tRNA</text>
        <dbReference type="Rhea" id="RHEA:42536"/>
        <dbReference type="Rhea" id="RHEA-COMP:10103"/>
        <dbReference type="Rhea" id="RHEA-COMP:10104"/>
        <dbReference type="ChEBI" id="CHEBI:65314"/>
        <dbReference type="ChEBI" id="CHEBI:65315"/>
        <dbReference type="EC" id="5.4.99.26"/>
    </reaction>
</comment>
<dbReference type="Gene3D" id="3.30.2350.10">
    <property type="entry name" value="Pseudouridine synthase"/>
    <property type="match status" value="1"/>
</dbReference>
<dbReference type="InterPro" id="IPR006145">
    <property type="entry name" value="PsdUridine_synth_RsuA/RluA"/>
</dbReference>
<evidence type="ECO:0000256" key="6">
    <source>
        <dbReference type="ARBA" id="ARBA00040675"/>
    </source>
</evidence>
<name>A0ABV9QYY2_9GAMM</name>
<evidence type="ECO:0000256" key="9">
    <source>
        <dbReference type="ARBA" id="ARBA00043049"/>
    </source>
</evidence>
<dbReference type="SUPFAM" id="SSF55120">
    <property type="entry name" value="Pseudouridine synthase"/>
    <property type="match status" value="1"/>
</dbReference>
<evidence type="ECO:0000313" key="12">
    <source>
        <dbReference type="Proteomes" id="UP001595886"/>
    </source>
</evidence>
<dbReference type="PANTHER" id="PTHR21600:SF56">
    <property type="entry name" value="TRNA PSEUDOURIDINE SYNTHASE C"/>
    <property type="match status" value="1"/>
</dbReference>
<keyword evidence="2" id="KW-0413">Isomerase</keyword>
<feature type="domain" description="Pseudouridine synthase RsuA/RluA-like" evidence="10">
    <location>
        <begin position="15"/>
        <end position="166"/>
    </location>
</feature>
<evidence type="ECO:0000256" key="5">
    <source>
        <dbReference type="ARBA" id="ARBA00038943"/>
    </source>
</evidence>
<proteinExistence type="predicted"/>